<organism evidence="11 12">
    <name type="scientific">Herbaspirillum hiltneri N3</name>
    <dbReference type="NCBI Taxonomy" id="1262470"/>
    <lineage>
        <taxon>Bacteria</taxon>
        <taxon>Pseudomonadati</taxon>
        <taxon>Pseudomonadota</taxon>
        <taxon>Betaproteobacteria</taxon>
        <taxon>Burkholderiales</taxon>
        <taxon>Oxalobacteraceae</taxon>
        <taxon>Herbaspirillum</taxon>
    </lineage>
</organism>
<accession>A0ABM5V364</accession>
<keyword evidence="5 9" id="KW-0812">Transmembrane</keyword>
<feature type="transmembrane region" description="Helical" evidence="9">
    <location>
        <begin position="164"/>
        <end position="185"/>
    </location>
</feature>
<dbReference type="Proteomes" id="UP000063429">
    <property type="component" value="Chromosome"/>
</dbReference>
<evidence type="ECO:0000313" key="12">
    <source>
        <dbReference type="Proteomes" id="UP000063429"/>
    </source>
</evidence>
<evidence type="ECO:0000256" key="5">
    <source>
        <dbReference type="ARBA" id="ARBA00022692"/>
    </source>
</evidence>
<dbReference type="PANTHER" id="PTHR35011">
    <property type="entry name" value="2,3-DIKETO-L-GULONATE TRAP TRANSPORTER SMALL PERMEASE PROTEIN YIAM"/>
    <property type="match status" value="1"/>
</dbReference>
<reference evidence="12" key="1">
    <citation type="journal article" date="2015" name="Genome Announc.">
        <title>Complete Genome Sequence of Herbaspirillum hiltneri N3 (DSM 17495), Isolated from Surface-Sterilized Wheat Roots.</title>
        <authorList>
            <person name="Guizelini D."/>
            <person name="Saizaki P.M."/>
            <person name="Coimbra N.A."/>
            <person name="Weiss V.A."/>
            <person name="Faoro H."/>
            <person name="Sfeir M.Z."/>
            <person name="Baura V.A."/>
            <person name="Monteiro R.A."/>
            <person name="Chubatsu L.S."/>
            <person name="Souza E.M."/>
            <person name="Cruz L.M."/>
            <person name="Pedrosa F.O."/>
            <person name="Raittz R.T."/>
            <person name="Marchaukoski J.N."/>
            <person name="Steffens M.B."/>
        </authorList>
    </citation>
    <scope>NUCLEOTIDE SEQUENCE [LARGE SCALE GENOMIC DNA]</scope>
    <source>
        <strain evidence="12">N3</strain>
    </source>
</reference>
<evidence type="ECO:0000313" key="11">
    <source>
        <dbReference type="EMBL" id="AKZ64059.1"/>
    </source>
</evidence>
<protein>
    <recommendedName>
        <fullName evidence="9">TRAP transporter small permease protein</fullName>
    </recommendedName>
</protein>
<keyword evidence="3" id="KW-1003">Cell membrane</keyword>
<feature type="transmembrane region" description="Helical" evidence="9">
    <location>
        <begin position="122"/>
        <end position="144"/>
    </location>
</feature>
<gene>
    <name evidence="11" type="ORF">F506_16545</name>
</gene>
<dbReference type="RefSeq" id="WP_053199225.1">
    <property type="nucleotide sequence ID" value="NZ_CP011409.1"/>
</dbReference>
<feature type="transmembrane region" description="Helical" evidence="9">
    <location>
        <begin position="84"/>
        <end position="101"/>
    </location>
</feature>
<feature type="domain" description="Tripartite ATP-independent periplasmic transporters DctQ component" evidence="10">
    <location>
        <begin position="61"/>
        <end position="187"/>
    </location>
</feature>
<dbReference type="Pfam" id="PF04290">
    <property type="entry name" value="DctQ"/>
    <property type="match status" value="1"/>
</dbReference>
<evidence type="ECO:0000256" key="1">
    <source>
        <dbReference type="ARBA" id="ARBA00004429"/>
    </source>
</evidence>
<keyword evidence="7 9" id="KW-0472">Membrane</keyword>
<keyword evidence="12" id="KW-1185">Reference proteome</keyword>
<evidence type="ECO:0000256" key="2">
    <source>
        <dbReference type="ARBA" id="ARBA00022448"/>
    </source>
</evidence>
<dbReference type="InterPro" id="IPR007387">
    <property type="entry name" value="TRAP_DctQ"/>
</dbReference>
<comment type="similarity">
    <text evidence="8 9">Belongs to the TRAP transporter small permease family.</text>
</comment>
<comment type="subunit">
    <text evidence="9">The complex comprises the extracytoplasmic solute receptor protein and the two transmembrane proteins.</text>
</comment>
<sequence length="206" mass="23108">MNITDPLEAVMIKQPIRMRDGDEREEATRRDRNDRLTAPLPVRVLDMATRVVLVTALAAVLIFTVGQVIDRYVVKSTFDAYDQYARVGLMWLTFIGIAAGVRDRVNIRIELLSHFAPPRFCNAIAIVLDLAMLAVSVIILIVGLPLLEVGGFQVIMGTSMTYEMMYTALLSGMGLMIVFLLLRLADRCTGGRFRFAPKEDDDDHHH</sequence>
<evidence type="ECO:0000259" key="10">
    <source>
        <dbReference type="Pfam" id="PF04290"/>
    </source>
</evidence>
<proteinExistence type="inferred from homology"/>
<comment type="subcellular location">
    <subcellularLocation>
        <location evidence="1 9">Cell inner membrane</location>
        <topology evidence="1 9">Multi-pass membrane protein</topology>
    </subcellularLocation>
</comment>
<evidence type="ECO:0000256" key="6">
    <source>
        <dbReference type="ARBA" id="ARBA00022989"/>
    </source>
</evidence>
<evidence type="ECO:0000256" key="4">
    <source>
        <dbReference type="ARBA" id="ARBA00022519"/>
    </source>
</evidence>
<evidence type="ECO:0000256" key="3">
    <source>
        <dbReference type="ARBA" id="ARBA00022475"/>
    </source>
</evidence>
<keyword evidence="6 9" id="KW-1133">Transmembrane helix</keyword>
<dbReference type="EMBL" id="CP011409">
    <property type="protein sequence ID" value="AKZ64059.1"/>
    <property type="molecule type" value="Genomic_DNA"/>
</dbReference>
<comment type="function">
    <text evidence="9">Part of the tripartite ATP-independent periplasmic (TRAP) transport system.</text>
</comment>
<name>A0ABM5V364_9BURK</name>
<feature type="transmembrane region" description="Helical" evidence="9">
    <location>
        <begin position="51"/>
        <end position="69"/>
    </location>
</feature>
<evidence type="ECO:0000256" key="9">
    <source>
        <dbReference type="RuleBase" id="RU369079"/>
    </source>
</evidence>
<dbReference type="PANTHER" id="PTHR35011:SF11">
    <property type="entry name" value="TRAP TRANSPORTER SMALL PERMEASE PROTEIN"/>
    <property type="match status" value="1"/>
</dbReference>
<evidence type="ECO:0000256" key="7">
    <source>
        <dbReference type="ARBA" id="ARBA00023136"/>
    </source>
</evidence>
<keyword evidence="2 9" id="KW-0813">Transport</keyword>
<dbReference type="InterPro" id="IPR055348">
    <property type="entry name" value="DctQ"/>
</dbReference>
<evidence type="ECO:0000256" key="8">
    <source>
        <dbReference type="ARBA" id="ARBA00038436"/>
    </source>
</evidence>
<keyword evidence="4 9" id="KW-0997">Cell inner membrane</keyword>